<accession>A0A401U207</accession>
<protein>
    <submittedName>
        <fullName evidence="1">Uncharacterized protein</fullName>
    </submittedName>
</protein>
<dbReference type="AlphaFoldDB" id="A0A401U207"/>
<name>A0A401U207_CHIPU</name>
<comment type="caution">
    <text evidence="1">The sequence shown here is derived from an EMBL/GenBank/DDBJ whole genome shotgun (WGS) entry which is preliminary data.</text>
</comment>
<evidence type="ECO:0000313" key="2">
    <source>
        <dbReference type="Proteomes" id="UP000287033"/>
    </source>
</evidence>
<reference evidence="1 2" key="1">
    <citation type="journal article" date="2018" name="Nat. Ecol. Evol.">
        <title>Shark genomes provide insights into elasmobranch evolution and the origin of vertebrates.</title>
        <authorList>
            <person name="Hara Y"/>
            <person name="Yamaguchi K"/>
            <person name="Onimaru K"/>
            <person name="Kadota M"/>
            <person name="Koyanagi M"/>
            <person name="Keeley SD"/>
            <person name="Tatsumi K"/>
            <person name="Tanaka K"/>
            <person name="Motone F"/>
            <person name="Kageyama Y"/>
            <person name="Nozu R"/>
            <person name="Adachi N"/>
            <person name="Nishimura O"/>
            <person name="Nakagawa R"/>
            <person name="Tanegashima C"/>
            <person name="Kiyatake I"/>
            <person name="Matsumoto R"/>
            <person name="Murakumo K"/>
            <person name="Nishida K"/>
            <person name="Terakita A"/>
            <person name="Kuratani S"/>
            <person name="Sato K"/>
            <person name="Hyodo S Kuraku.S."/>
        </authorList>
    </citation>
    <scope>NUCLEOTIDE SEQUENCE [LARGE SCALE GENOMIC DNA]</scope>
</reference>
<evidence type="ECO:0000313" key="1">
    <source>
        <dbReference type="EMBL" id="GCC48886.1"/>
    </source>
</evidence>
<gene>
    <name evidence="1" type="ORF">chiPu_0033092</name>
</gene>
<proteinExistence type="predicted"/>
<keyword evidence="2" id="KW-1185">Reference proteome</keyword>
<dbReference type="Proteomes" id="UP000287033">
    <property type="component" value="Unassembled WGS sequence"/>
</dbReference>
<dbReference type="EMBL" id="BEZZ01254232">
    <property type="protein sequence ID" value="GCC48886.1"/>
    <property type="molecule type" value="Genomic_DNA"/>
</dbReference>
<organism evidence="1 2">
    <name type="scientific">Chiloscyllium punctatum</name>
    <name type="common">Brownbanded bambooshark</name>
    <name type="synonym">Hemiscyllium punctatum</name>
    <dbReference type="NCBI Taxonomy" id="137246"/>
    <lineage>
        <taxon>Eukaryota</taxon>
        <taxon>Metazoa</taxon>
        <taxon>Chordata</taxon>
        <taxon>Craniata</taxon>
        <taxon>Vertebrata</taxon>
        <taxon>Chondrichthyes</taxon>
        <taxon>Elasmobranchii</taxon>
        <taxon>Galeomorphii</taxon>
        <taxon>Galeoidea</taxon>
        <taxon>Orectolobiformes</taxon>
        <taxon>Hemiscylliidae</taxon>
        <taxon>Chiloscyllium</taxon>
    </lineage>
</organism>
<sequence length="37" mass="3996">MPDDLTSAPAFDAFAMRDLSVCGYYELTNAAVISLLL</sequence>
<feature type="non-terminal residue" evidence="1">
    <location>
        <position position="37"/>
    </location>
</feature>